<feature type="chain" id="PRO_5045827655" description="Calcium-binding protein" evidence="1">
    <location>
        <begin position="21"/>
        <end position="290"/>
    </location>
</feature>
<accession>A0ABP6UG59</accession>
<gene>
    <name evidence="2" type="ORF">GCM10019016_128060</name>
</gene>
<evidence type="ECO:0008006" key="4">
    <source>
        <dbReference type="Google" id="ProtNLM"/>
    </source>
</evidence>
<dbReference type="RefSeq" id="WP_345585887.1">
    <property type="nucleotide sequence ID" value="NZ_BAAAXF010000084.1"/>
</dbReference>
<organism evidence="2 3">
    <name type="scientific">Streptomyces prasinosporus</name>
    <dbReference type="NCBI Taxonomy" id="68256"/>
    <lineage>
        <taxon>Bacteria</taxon>
        <taxon>Bacillati</taxon>
        <taxon>Actinomycetota</taxon>
        <taxon>Actinomycetes</taxon>
        <taxon>Kitasatosporales</taxon>
        <taxon>Streptomycetaceae</taxon>
        <taxon>Streptomyces</taxon>
        <taxon>Streptomyces albogriseolus group</taxon>
    </lineage>
</organism>
<reference evidence="3" key="1">
    <citation type="journal article" date="2019" name="Int. J. Syst. Evol. Microbiol.">
        <title>The Global Catalogue of Microorganisms (GCM) 10K type strain sequencing project: providing services to taxonomists for standard genome sequencing and annotation.</title>
        <authorList>
            <consortium name="The Broad Institute Genomics Platform"/>
            <consortium name="The Broad Institute Genome Sequencing Center for Infectious Disease"/>
            <person name="Wu L."/>
            <person name="Ma J."/>
        </authorList>
    </citation>
    <scope>NUCLEOTIDE SEQUENCE [LARGE SCALE GENOMIC DNA]</scope>
    <source>
        <strain evidence="3">JCM 4816</strain>
    </source>
</reference>
<name>A0ABP6UG59_9ACTN</name>
<keyword evidence="3" id="KW-1185">Reference proteome</keyword>
<sequence length="290" mass="30312">MRIRATVAAVSGALALSALAVPAAQADGRGDADLNKPSAAERFGVSSAKSAFSTAAAAEELPVVSKVTVNSGKAVVVGTTNAKTFTVSVTASHPAGIADAYVDLWHGTDLTEEGLDGVLFPNEEVATCTASSATTSTCKLTITAYPGLDLYKNALAGTWKVTAGVLAGDGESIYWNDYQATHKVQRYSKLTVNASPEPVRKGKTITVTGKLSRANWETGVYAGYTGQSVKLQFRKKDSSTYTTLKTIKTNSTGNLSTTVTASTDGYFRYYFEGTSTTPAVKAAGDFVDVQ</sequence>
<evidence type="ECO:0000313" key="3">
    <source>
        <dbReference type="Proteomes" id="UP001501455"/>
    </source>
</evidence>
<keyword evidence="1" id="KW-0732">Signal</keyword>
<dbReference type="Proteomes" id="UP001501455">
    <property type="component" value="Unassembled WGS sequence"/>
</dbReference>
<proteinExistence type="predicted"/>
<dbReference type="InterPro" id="IPR043761">
    <property type="entry name" value="DUF5707"/>
</dbReference>
<comment type="caution">
    <text evidence="2">The sequence shown here is derived from an EMBL/GenBank/DDBJ whole genome shotgun (WGS) entry which is preliminary data.</text>
</comment>
<dbReference type="Pfam" id="PF18968">
    <property type="entry name" value="DUF5707"/>
    <property type="match status" value="1"/>
</dbReference>
<dbReference type="EMBL" id="BAAAXF010000084">
    <property type="protein sequence ID" value="GAA3505693.1"/>
    <property type="molecule type" value="Genomic_DNA"/>
</dbReference>
<evidence type="ECO:0000313" key="2">
    <source>
        <dbReference type="EMBL" id="GAA3505693.1"/>
    </source>
</evidence>
<evidence type="ECO:0000256" key="1">
    <source>
        <dbReference type="SAM" id="SignalP"/>
    </source>
</evidence>
<feature type="signal peptide" evidence="1">
    <location>
        <begin position="1"/>
        <end position="20"/>
    </location>
</feature>
<protein>
    <recommendedName>
        <fullName evidence="4">Calcium-binding protein</fullName>
    </recommendedName>
</protein>